<protein>
    <recommendedName>
        <fullName evidence="4">SUEL-type lectin domain-containing protein</fullName>
    </recommendedName>
</protein>
<evidence type="ECO:0008006" key="4">
    <source>
        <dbReference type="Google" id="ProtNLM"/>
    </source>
</evidence>
<sequence length="277" mass="32074">MKLILITLIALSVFTAINASFEKTIKEGQHDQISCPENQLIYVEYGEWTYQLLYWKNLATPSLLNLFYFPGKLVGMCTYDVTEAVKEMCNSKNVCQIDGSRISLKSDKCNYWMKLIVTYECVDCSQYENKKKTSDGHELLRYKRYFGSKTAMCTAHFLALAGVLLRDNGNNQRLCPNHVFVEKHVCSHCQSDSDVENFAKQVEQLRHDNSYQFTRENSVFVGNPTYRQQGDKCRFISSLKKYDCNLVSGNWNCREETNRVRASHDINNGHYDPRNDI</sequence>
<name>A0A9N9WWF2_9DIPT</name>
<gene>
    <name evidence="2" type="ORF">CHIRRI_LOCUS11493</name>
</gene>
<dbReference type="EMBL" id="OU895879">
    <property type="protein sequence ID" value="CAG9808655.1"/>
    <property type="molecule type" value="Genomic_DNA"/>
</dbReference>
<keyword evidence="1" id="KW-0732">Signal</keyword>
<feature type="chain" id="PRO_5040292364" description="SUEL-type lectin domain-containing protein" evidence="1">
    <location>
        <begin position="20"/>
        <end position="277"/>
    </location>
</feature>
<evidence type="ECO:0000313" key="3">
    <source>
        <dbReference type="Proteomes" id="UP001153620"/>
    </source>
</evidence>
<reference evidence="2" key="1">
    <citation type="submission" date="2022-01" db="EMBL/GenBank/DDBJ databases">
        <authorList>
            <person name="King R."/>
        </authorList>
    </citation>
    <scope>NUCLEOTIDE SEQUENCE</scope>
</reference>
<organism evidence="2 3">
    <name type="scientific">Chironomus riparius</name>
    <dbReference type="NCBI Taxonomy" id="315576"/>
    <lineage>
        <taxon>Eukaryota</taxon>
        <taxon>Metazoa</taxon>
        <taxon>Ecdysozoa</taxon>
        <taxon>Arthropoda</taxon>
        <taxon>Hexapoda</taxon>
        <taxon>Insecta</taxon>
        <taxon>Pterygota</taxon>
        <taxon>Neoptera</taxon>
        <taxon>Endopterygota</taxon>
        <taxon>Diptera</taxon>
        <taxon>Nematocera</taxon>
        <taxon>Chironomoidea</taxon>
        <taxon>Chironomidae</taxon>
        <taxon>Chironominae</taxon>
        <taxon>Chironomus</taxon>
    </lineage>
</organism>
<dbReference type="AlphaFoldDB" id="A0A9N9WWF2"/>
<feature type="signal peptide" evidence="1">
    <location>
        <begin position="1"/>
        <end position="19"/>
    </location>
</feature>
<dbReference type="Proteomes" id="UP001153620">
    <property type="component" value="Chromosome 3"/>
</dbReference>
<proteinExistence type="predicted"/>
<accession>A0A9N9WWF2</accession>
<evidence type="ECO:0000256" key="1">
    <source>
        <dbReference type="SAM" id="SignalP"/>
    </source>
</evidence>
<keyword evidence="3" id="KW-1185">Reference proteome</keyword>
<dbReference type="InterPro" id="IPR043159">
    <property type="entry name" value="Lectin_gal-bd_sf"/>
</dbReference>
<reference evidence="2" key="2">
    <citation type="submission" date="2022-10" db="EMBL/GenBank/DDBJ databases">
        <authorList>
            <consortium name="ENA_rothamsted_submissions"/>
            <consortium name="culmorum"/>
            <person name="King R."/>
        </authorList>
    </citation>
    <scope>NUCLEOTIDE SEQUENCE</scope>
</reference>
<dbReference type="Gene3D" id="2.60.120.740">
    <property type="match status" value="1"/>
</dbReference>
<dbReference type="CDD" id="cd22823">
    <property type="entry name" value="Gal_Rha_Lectin"/>
    <property type="match status" value="1"/>
</dbReference>
<evidence type="ECO:0000313" key="2">
    <source>
        <dbReference type="EMBL" id="CAG9808655.1"/>
    </source>
</evidence>